<dbReference type="AlphaFoldDB" id="A0A485KMD7"/>
<dbReference type="OrthoDB" id="66074at2759"/>
<evidence type="ECO:0000259" key="7">
    <source>
        <dbReference type="PROSITE" id="PS50848"/>
    </source>
</evidence>
<evidence type="ECO:0000256" key="4">
    <source>
        <dbReference type="PROSITE-ProRule" id="PRU00091"/>
    </source>
</evidence>
<reference evidence="9 10" key="1">
    <citation type="submission" date="2019-03" db="EMBL/GenBank/DDBJ databases">
        <authorList>
            <person name="Gaulin E."/>
            <person name="Dumas B."/>
        </authorList>
    </citation>
    <scope>NUCLEOTIDE SEQUENCE [LARGE SCALE GENOMIC DNA]</scope>
    <source>
        <strain evidence="9">CBS 568.67</strain>
    </source>
</reference>
<dbReference type="Pfam" id="PF01852">
    <property type="entry name" value="START"/>
    <property type="match status" value="1"/>
</dbReference>
<dbReference type="InterPro" id="IPR011011">
    <property type="entry name" value="Znf_FYVE_PHD"/>
</dbReference>
<accession>A0A485KMD7</accession>
<evidence type="ECO:0000256" key="3">
    <source>
        <dbReference type="ARBA" id="ARBA00022833"/>
    </source>
</evidence>
<dbReference type="PROSITE" id="PS50848">
    <property type="entry name" value="START"/>
    <property type="match status" value="1"/>
</dbReference>
<dbReference type="SUPFAM" id="SSF57903">
    <property type="entry name" value="FYVE/PHD zinc finger"/>
    <property type="match status" value="1"/>
</dbReference>
<evidence type="ECO:0000313" key="9">
    <source>
        <dbReference type="EMBL" id="VFT86122.1"/>
    </source>
</evidence>
<gene>
    <name evidence="9" type="primary">Aste57867_9239</name>
    <name evidence="8" type="ORF">As57867_009203</name>
    <name evidence="9" type="ORF">ASTE57867_9239</name>
</gene>
<evidence type="ECO:0000256" key="2">
    <source>
        <dbReference type="ARBA" id="ARBA00022771"/>
    </source>
</evidence>
<evidence type="ECO:0000313" key="8">
    <source>
        <dbReference type="EMBL" id="KAF0700230.1"/>
    </source>
</evidence>
<dbReference type="InterPro" id="IPR023393">
    <property type="entry name" value="START-like_dom_sf"/>
</dbReference>
<evidence type="ECO:0000256" key="5">
    <source>
        <dbReference type="SAM" id="MobiDB-lite"/>
    </source>
</evidence>
<feature type="region of interest" description="Disordered" evidence="5">
    <location>
        <begin position="376"/>
        <end position="400"/>
    </location>
</feature>
<feature type="domain" description="FYVE-type" evidence="6">
    <location>
        <begin position="263"/>
        <end position="320"/>
    </location>
</feature>
<dbReference type="InterPro" id="IPR013083">
    <property type="entry name" value="Znf_RING/FYVE/PHD"/>
</dbReference>
<evidence type="ECO:0000313" key="10">
    <source>
        <dbReference type="Proteomes" id="UP000332933"/>
    </source>
</evidence>
<dbReference type="InterPro" id="IPR052727">
    <property type="entry name" value="Rab4/Rab5_effector"/>
</dbReference>
<dbReference type="EMBL" id="CAADRA010005153">
    <property type="protein sequence ID" value="VFT86122.1"/>
    <property type="molecule type" value="Genomic_DNA"/>
</dbReference>
<sequence>MMAINPGFRPKVSVAQVDKLRVVVKRSMEELLQMVTACETSPAAAVDPATKRKVQYTSMPPKTTNEDVMTYCVSTTLHASLGDIQDIMLSRISRTDESHAFAKATETHVKGSKLLMKIDDTLTLNWAMIHSMSAVMRDRDFVYVQSRQQREWYGRPTWISCTHSVSIDGVAPLDTSVYDVVRGGVYSSGYVFMEQPDQSVHAIYVLQVDFKGASPHWMAQSTLQNWGNALERMATFFESRQLGRISDFILSDMQVKSFRAGMHCRVCAKDPTTIGILSKPDNCRICGEVVCGRCVQKKEVMLKHGPVRLSMCHACLESSLTPECFSPTLRRVRNNMRPSSSSSADDWPDDGTPRRQRIQEPADTILLPGAVYRHRNSSLSRSRRSLSLRDDSARLPPPRITKELPDNLDVLDKIF</sequence>
<dbReference type="InterPro" id="IPR002913">
    <property type="entry name" value="START_lipid-bd_dom"/>
</dbReference>
<dbReference type="GO" id="GO:0008289">
    <property type="term" value="F:lipid binding"/>
    <property type="evidence" value="ECO:0007669"/>
    <property type="project" value="InterPro"/>
</dbReference>
<proteinExistence type="predicted"/>
<dbReference type="PANTHER" id="PTHR13510:SF44">
    <property type="entry name" value="RABENOSYN-5"/>
    <property type="match status" value="1"/>
</dbReference>
<dbReference type="EMBL" id="VJMH01005132">
    <property type="protein sequence ID" value="KAF0700230.1"/>
    <property type="molecule type" value="Genomic_DNA"/>
</dbReference>
<protein>
    <submittedName>
        <fullName evidence="9">Aste57867_9239 protein</fullName>
    </submittedName>
</protein>
<keyword evidence="3" id="KW-0862">Zinc</keyword>
<dbReference type="SUPFAM" id="SSF55961">
    <property type="entry name" value="Bet v1-like"/>
    <property type="match status" value="1"/>
</dbReference>
<dbReference type="GO" id="GO:0008270">
    <property type="term" value="F:zinc ion binding"/>
    <property type="evidence" value="ECO:0007669"/>
    <property type="project" value="UniProtKB-KW"/>
</dbReference>
<dbReference type="PANTHER" id="PTHR13510">
    <property type="entry name" value="FYVE-FINGER-CONTAINING RAB5 EFFECTOR PROTEIN RABENOSYN-5-RELATED"/>
    <property type="match status" value="1"/>
</dbReference>
<reference evidence="8" key="2">
    <citation type="submission" date="2019-06" db="EMBL/GenBank/DDBJ databases">
        <title>Genomics analysis of Aphanomyces spp. identifies a new class of oomycete effector associated with host adaptation.</title>
        <authorList>
            <person name="Gaulin E."/>
        </authorList>
    </citation>
    <scope>NUCLEOTIDE SEQUENCE</scope>
    <source>
        <strain evidence="8">CBS 578.67</strain>
    </source>
</reference>
<evidence type="ECO:0000256" key="1">
    <source>
        <dbReference type="ARBA" id="ARBA00022723"/>
    </source>
</evidence>
<feature type="region of interest" description="Disordered" evidence="5">
    <location>
        <begin position="335"/>
        <end position="363"/>
    </location>
</feature>
<organism evidence="9 10">
    <name type="scientific">Aphanomyces stellatus</name>
    <dbReference type="NCBI Taxonomy" id="120398"/>
    <lineage>
        <taxon>Eukaryota</taxon>
        <taxon>Sar</taxon>
        <taxon>Stramenopiles</taxon>
        <taxon>Oomycota</taxon>
        <taxon>Saprolegniomycetes</taxon>
        <taxon>Saprolegniales</taxon>
        <taxon>Verrucalvaceae</taxon>
        <taxon>Aphanomyces</taxon>
    </lineage>
</organism>
<feature type="compositionally biased region" description="Basic residues" evidence="5">
    <location>
        <begin position="376"/>
        <end position="386"/>
    </location>
</feature>
<dbReference type="InterPro" id="IPR017455">
    <property type="entry name" value="Znf_FYVE-rel"/>
</dbReference>
<evidence type="ECO:0000259" key="6">
    <source>
        <dbReference type="PROSITE" id="PS50178"/>
    </source>
</evidence>
<feature type="domain" description="START" evidence="7">
    <location>
        <begin position="106"/>
        <end position="223"/>
    </location>
</feature>
<name>A0A485KMD7_9STRA</name>
<dbReference type="Gene3D" id="3.30.40.10">
    <property type="entry name" value="Zinc/RING finger domain, C3HC4 (zinc finger)"/>
    <property type="match status" value="1"/>
</dbReference>
<dbReference type="PROSITE" id="PS50178">
    <property type="entry name" value="ZF_FYVE"/>
    <property type="match status" value="1"/>
</dbReference>
<dbReference type="Gene3D" id="3.30.530.20">
    <property type="match status" value="1"/>
</dbReference>
<keyword evidence="1" id="KW-0479">Metal-binding</keyword>
<dbReference type="Proteomes" id="UP000332933">
    <property type="component" value="Unassembled WGS sequence"/>
</dbReference>
<feature type="compositionally biased region" description="Basic and acidic residues" evidence="5">
    <location>
        <begin position="351"/>
        <end position="360"/>
    </location>
</feature>
<keyword evidence="10" id="KW-1185">Reference proteome</keyword>
<keyword evidence="2 4" id="KW-0863">Zinc-finger</keyword>